<dbReference type="PANTHER" id="PTHR10704:SF44">
    <property type="entry name" value="LD35051P-RELATED"/>
    <property type="match status" value="1"/>
</dbReference>
<dbReference type="EMBL" id="CAXITT010000297">
    <property type="protein sequence ID" value="CAL1538410.1"/>
    <property type="molecule type" value="Genomic_DNA"/>
</dbReference>
<evidence type="ECO:0000313" key="1">
    <source>
        <dbReference type="EMBL" id="CAL1538410.1"/>
    </source>
</evidence>
<dbReference type="PANTHER" id="PTHR10704">
    <property type="entry name" value="CARBOHYDRATE SULFOTRANSFERASE"/>
    <property type="match status" value="1"/>
</dbReference>
<dbReference type="SUPFAM" id="SSF52540">
    <property type="entry name" value="P-loop containing nucleoside triphosphate hydrolases"/>
    <property type="match status" value="1"/>
</dbReference>
<reference evidence="1 2" key="1">
    <citation type="submission" date="2024-04" db="EMBL/GenBank/DDBJ databases">
        <authorList>
            <consortium name="Genoscope - CEA"/>
            <person name="William W."/>
        </authorList>
    </citation>
    <scope>NUCLEOTIDE SEQUENCE [LARGE SCALE GENOMIC DNA]</scope>
</reference>
<dbReference type="GO" id="GO:0001517">
    <property type="term" value="F:N-acetylglucosamine 6-O-sulfotransferase activity"/>
    <property type="evidence" value="ECO:0007669"/>
    <property type="project" value="TreeGrafter"/>
</dbReference>
<dbReference type="Pfam" id="PF13469">
    <property type="entry name" value="Sulfotransfer_3"/>
    <property type="match status" value="1"/>
</dbReference>
<dbReference type="InterPro" id="IPR051135">
    <property type="entry name" value="Gal/GlcNAc/GalNAc_ST"/>
</dbReference>
<accession>A0AAV2I196</accession>
<proteinExistence type="predicted"/>
<dbReference type="GO" id="GO:0006044">
    <property type="term" value="P:N-acetylglucosamine metabolic process"/>
    <property type="evidence" value="ECO:0007669"/>
    <property type="project" value="TreeGrafter"/>
</dbReference>
<comment type="caution">
    <text evidence="1">The sequence shown here is derived from an EMBL/GenBank/DDBJ whole genome shotgun (WGS) entry which is preliminary data.</text>
</comment>
<keyword evidence="2" id="KW-1185">Reference proteome</keyword>
<dbReference type="InterPro" id="IPR027417">
    <property type="entry name" value="P-loop_NTPase"/>
</dbReference>
<evidence type="ECO:0008006" key="3">
    <source>
        <dbReference type="Google" id="ProtNLM"/>
    </source>
</evidence>
<organism evidence="1 2">
    <name type="scientific">Lymnaea stagnalis</name>
    <name type="common">Great pond snail</name>
    <name type="synonym">Helix stagnalis</name>
    <dbReference type="NCBI Taxonomy" id="6523"/>
    <lineage>
        <taxon>Eukaryota</taxon>
        <taxon>Metazoa</taxon>
        <taxon>Spiralia</taxon>
        <taxon>Lophotrochozoa</taxon>
        <taxon>Mollusca</taxon>
        <taxon>Gastropoda</taxon>
        <taxon>Heterobranchia</taxon>
        <taxon>Euthyneura</taxon>
        <taxon>Panpulmonata</taxon>
        <taxon>Hygrophila</taxon>
        <taxon>Lymnaeoidea</taxon>
        <taxon>Lymnaeidae</taxon>
        <taxon>Lymnaea</taxon>
    </lineage>
</organism>
<sequence>MAQAWTLMAADGKVKVLHLIRDPRGVINSRKLFGIRYSFDPAYIQSVCLRVLEDINTSLTLSKMFPGRILTVRYEDIVSEPITATQQMYELVGLRVSPRVKKLIWDMTSAGFPDDCNVCPVRSNATETARNWRRKLDFPTVAAIQGECQTLLVRMGYRIFRSEDELRDFDVSSTFGEYDSRVMKVNVKSIKLK</sequence>
<gene>
    <name evidence="1" type="ORF">GSLYS_00012231001</name>
</gene>
<dbReference type="GO" id="GO:0006790">
    <property type="term" value="P:sulfur compound metabolic process"/>
    <property type="evidence" value="ECO:0007669"/>
    <property type="project" value="TreeGrafter"/>
</dbReference>
<dbReference type="Proteomes" id="UP001497497">
    <property type="component" value="Unassembled WGS sequence"/>
</dbReference>
<name>A0AAV2I196_LYMST</name>
<evidence type="ECO:0000313" key="2">
    <source>
        <dbReference type="Proteomes" id="UP001497497"/>
    </source>
</evidence>
<protein>
    <recommendedName>
        <fullName evidence="3">Protein-tyrosine sulfotransferase</fullName>
    </recommendedName>
</protein>
<dbReference type="AlphaFoldDB" id="A0AAV2I196"/>
<dbReference type="Gene3D" id="3.40.50.300">
    <property type="entry name" value="P-loop containing nucleotide triphosphate hydrolases"/>
    <property type="match status" value="1"/>
</dbReference>